<reference evidence="7 8" key="1">
    <citation type="journal article" date="2018" name="Nat. Ecol. Evol.">
        <title>Pezizomycetes genomes reveal the molecular basis of ectomycorrhizal truffle lifestyle.</title>
        <authorList>
            <person name="Murat C."/>
            <person name="Payen T."/>
            <person name="Noel B."/>
            <person name="Kuo A."/>
            <person name="Morin E."/>
            <person name="Chen J."/>
            <person name="Kohler A."/>
            <person name="Krizsan K."/>
            <person name="Balestrini R."/>
            <person name="Da Silva C."/>
            <person name="Montanini B."/>
            <person name="Hainaut M."/>
            <person name="Levati E."/>
            <person name="Barry K.W."/>
            <person name="Belfiori B."/>
            <person name="Cichocki N."/>
            <person name="Clum A."/>
            <person name="Dockter R.B."/>
            <person name="Fauchery L."/>
            <person name="Guy J."/>
            <person name="Iotti M."/>
            <person name="Le Tacon F."/>
            <person name="Lindquist E.A."/>
            <person name="Lipzen A."/>
            <person name="Malagnac F."/>
            <person name="Mello A."/>
            <person name="Molinier V."/>
            <person name="Miyauchi S."/>
            <person name="Poulain J."/>
            <person name="Riccioni C."/>
            <person name="Rubini A."/>
            <person name="Sitrit Y."/>
            <person name="Splivallo R."/>
            <person name="Traeger S."/>
            <person name="Wang M."/>
            <person name="Zifcakova L."/>
            <person name="Wipf D."/>
            <person name="Zambonelli A."/>
            <person name="Paolocci F."/>
            <person name="Nowrousian M."/>
            <person name="Ottonello S."/>
            <person name="Baldrian P."/>
            <person name="Spatafora J.W."/>
            <person name="Henrissat B."/>
            <person name="Nagy L.G."/>
            <person name="Aury J.M."/>
            <person name="Wincker P."/>
            <person name="Grigoriev I.V."/>
            <person name="Bonfante P."/>
            <person name="Martin F.M."/>
        </authorList>
    </citation>
    <scope>NUCLEOTIDE SEQUENCE [LARGE SCALE GENOMIC DNA]</scope>
    <source>
        <strain evidence="7 8">RN42</strain>
    </source>
</reference>
<keyword evidence="3 4" id="KW-0274">FAD</keyword>
<evidence type="ECO:0000259" key="6">
    <source>
        <dbReference type="PROSITE" id="PS00623"/>
    </source>
</evidence>
<feature type="binding site" evidence="3">
    <location>
        <begin position="58"/>
        <end position="59"/>
    </location>
    <ligand>
        <name>FAD</name>
        <dbReference type="ChEBI" id="CHEBI:57692"/>
    </ligand>
</feature>
<feature type="chain" id="PRO_5017922028" evidence="5">
    <location>
        <begin position="27"/>
        <end position="640"/>
    </location>
</feature>
<dbReference type="Pfam" id="PF05199">
    <property type="entry name" value="GMC_oxred_C"/>
    <property type="match status" value="1"/>
</dbReference>
<comment type="similarity">
    <text evidence="1 4">Belongs to the GMC oxidoreductase family.</text>
</comment>
<dbReference type="PROSITE" id="PS00623">
    <property type="entry name" value="GMC_OXRED_1"/>
    <property type="match status" value="1"/>
</dbReference>
<feature type="binding site" evidence="3">
    <location>
        <position position="132"/>
    </location>
    <ligand>
        <name>FAD</name>
        <dbReference type="ChEBI" id="CHEBI:57692"/>
    </ligand>
</feature>
<evidence type="ECO:0000313" key="7">
    <source>
        <dbReference type="EMBL" id="RPA84285.1"/>
    </source>
</evidence>
<feature type="signal peptide" evidence="5">
    <location>
        <begin position="1"/>
        <end position="26"/>
    </location>
</feature>
<dbReference type="Gene3D" id="3.50.50.60">
    <property type="entry name" value="FAD/NAD(P)-binding domain"/>
    <property type="match status" value="1"/>
</dbReference>
<dbReference type="Proteomes" id="UP000275078">
    <property type="component" value="Unassembled WGS sequence"/>
</dbReference>
<evidence type="ECO:0000256" key="3">
    <source>
        <dbReference type="PIRSR" id="PIRSR000137-2"/>
    </source>
</evidence>
<feature type="binding site" evidence="3">
    <location>
        <position position="281"/>
    </location>
    <ligand>
        <name>FAD</name>
        <dbReference type="ChEBI" id="CHEBI:57692"/>
    </ligand>
</feature>
<dbReference type="PIRSF" id="PIRSF000137">
    <property type="entry name" value="Alcohol_oxidase"/>
    <property type="match status" value="1"/>
</dbReference>
<gene>
    <name evidence="7" type="ORF">BJ508DRAFT_412698</name>
</gene>
<evidence type="ECO:0000256" key="2">
    <source>
        <dbReference type="PIRSR" id="PIRSR000137-1"/>
    </source>
</evidence>
<dbReference type="SUPFAM" id="SSF51905">
    <property type="entry name" value="FAD/NAD(P)-binding domain"/>
    <property type="match status" value="1"/>
</dbReference>
<dbReference type="SUPFAM" id="SSF54373">
    <property type="entry name" value="FAD-linked reductases, C-terminal domain"/>
    <property type="match status" value="1"/>
</dbReference>
<dbReference type="PANTHER" id="PTHR11552">
    <property type="entry name" value="GLUCOSE-METHANOL-CHOLINE GMC OXIDOREDUCTASE"/>
    <property type="match status" value="1"/>
</dbReference>
<sequence length="640" mass="70169">MASHICALITRFVALAILISYTIVHGKPLYSDKAPVTVLTSEDQLLDEYDYIVVGGGTSGLVVANRLSEDSDVTVLILEAGPFVPDPLPIEFQAPYFAKSNPRFAEYAFPIWSSEPNKELFNRTASVVAAKVIGGGSAINGMVFGRGGPKDYDAWEKLGNKGWGWKDMKKYFIKSETFTPPTEKQQRELNITWDPATHGTSGPIHASYPPVIYTFQKDFLDAVKKWNIPQSHDQAENAVGALWYPNALDPANNTRSYAYTGYLQPLINKRPNLHLLADRTVLKIITSPTPNDSGVIAKGVEFAKNKESKVSTIKAAGIILAAGALHTPKLLQLSGFGDRAFLASKGITSRKTQHLPGVGENFQDHATIKVAHSIPNLTEAQTGLQMDTNTTYRSEMLSLYLQNRTGPYTVSLGNAGSYLAMLHIMYDSQLTLWLIPSLLASNASTHLSPSSPQPYHKGYERQLQTLITDMTDRSSAFFKASSSGVFSIMKPLSRGHVRIASSDPWDPPAVNYRTLSHPADLDLFMYGIDFMRYVFSSLPFPSVETSPYAGIPFDGSEYNQGWLKKLIRENVVVGMNHACCTAAMGRREEGGVVDERLRVYGAAGLWVVDASVMPLIPAAHLAATVYAVAERAADLIRGRI</sequence>
<dbReference type="GO" id="GO:0016614">
    <property type="term" value="F:oxidoreductase activity, acting on CH-OH group of donors"/>
    <property type="evidence" value="ECO:0007669"/>
    <property type="project" value="InterPro"/>
</dbReference>
<dbReference type="EMBL" id="ML119659">
    <property type="protein sequence ID" value="RPA84285.1"/>
    <property type="molecule type" value="Genomic_DNA"/>
</dbReference>
<feature type="active site" description="Proton acceptor" evidence="2">
    <location>
        <position position="620"/>
    </location>
</feature>
<evidence type="ECO:0000256" key="1">
    <source>
        <dbReference type="ARBA" id="ARBA00010790"/>
    </source>
</evidence>
<keyword evidence="8" id="KW-1185">Reference proteome</keyword>
<dbReference type="STRING" id="1160509.A0A3N4IDR4"/>
<comment type="cofactor">
    <cofactor evidence="3">
        <name>FAD</name>
        <dbReference type="ChEBI" id="CHEBI:57692"/>
    </cofactor>
</comment>
<dbReference type="InterPro" id="IPR036188">
    <property type="entry name" value="FAD/NAD-bd_sf"/>
</dbReference>
<dbReference type="OrthoDB" id="269227at2759"/>
<dbReference type="GO" id="GO:0044550">
    <property type="term" value="P:secondary metabolite biosynthetic process"/>
    <property type="evidence" value="ECO:0007669"/>
    <property type="project" value="TreeGrafter"/>
</dbReference>
<dbReference type="AlphaFoldDB" id="A0A3N4IDR4"/>
<dbReference type="Pfam" id="PF00732">
    <property type="entry name" value="GMC_oxred_N"/>
    <property type="match status" value="1"/>
</dbReference>
<dbReference type="InterPro" id="IPR007867">
    <property type="entry name" value="GMC_OxRtase_C"/>
</dbReference>
<organism evidence="7 8">
    <name type="scientific">Ascobolus immersus RN42</name>
    <dbReference type="NCBI Taxonomy" id="1160509"/>
    <lineage>
        <taxon>Eukaryota</taxon>
        <taxon>Fungi</taxon>
        <taxon>Dikarya</taxon>
        <taxon>Ascomycota</taxon>
        <taxon>Pezizomycotina</taxon>
        <taxon>Pezizomycetes</taxon>
        <taxon>Pezizales</taxon>
        <taxon>Ascobolaceae</taxon>
        <taxon>Ascobolus</taxon>
    </lineage>
</organism>
<keyword evidence="4" id="KW-0285">Flavoprotein</keyword>
<dbReference type="PANTHER" id="PTHR11552:SF115">
    <property type="entry name" value="DEHYDROGENASE XPTC-RELATED"/>
    <property type="match status" value="1"/>
</dbReference>
<evidence type="ECO:0000313" key="8">
    <source>
        <dbReference type="Proteomes" id="UP000275078"/>
    </source>
</evidence>
<name>A0A3N4IDR4_ASCIM</name>
<proteinExistence type="inferred from homology"/>
<feature type="binding site" evidence="3">
    <location>
        <begin position="140"/>
        <end position="143"/>
    </location>
    <ligand>
        <name>FAD</name>
        <dbReference type="ChEBI" id="CHEBI:57692"/>
    </ligand>
</feature>
<dbReference type="GO" id="GO:0050660">
    <property type="term" value="F:flavin adenine dinucleotide binding"/>
    <property type="evidence" value="ECO:0007669"/>
    <property type="project" value="InterPro"/>
</dbReference>
<feature type="domain" description="Glucose-methanol-choline oxidoreductase N-terminal" evidence="6">
    <location>
        <begin position="130"/>
        <end position="153"/>
    </location>
</feature>
<protein>
    <submittedName>
        <fullName evidence="7">Alcohol oxidase</fullName>
    </submittedName>
</protein>
<evidence type="ECO:0000256" key="5">
    <source>
        <dbReference type="SAM" id="SignalP"/>
    </source>
</evidence>
<dbReference type="Gene3D" id="3.30.560.10">
    <property type="entry name" value="Glucose Oxidase, domain 3"/>
    <property type="match status" value="1"/>
</dbReference>
<dbReference type="InterPro" id="IPR000172">
    <property type="entry name" value="GMC_OxRdtase_N"/>
</dbReference>
<feature type="active site" description="Proton donor" evidence="2">
    <location>
        <position position="577"/>
    </location>
</feature>
<keyword evidence="5" id="KW-0732">Signal</keyword>
<dbReference type="InterPro" id="IPR012132">
    <property type="entry name" value="GMC_OxRdtase"/>
</dbReference>
<accession>A0A3N4IDR4</accession>
<evidence type="ECO:0000256" key="4">
    <source>
        <dbReference type="RuleBase" id="RU003968"/>
    </source>
</evidence>